<comment type="caution">
    <text evidence="6">The sequence shown here is derived from an EMBL/GenBank/DDBJ whole genome shotgun (WGS) entry which is preliminary data.</text>
</comment>
<evidence type="ECO:0000259" key="5">
    <source>
        <dbReference type="PROSITE" id="PS50110"/>
    </source>
</evidence>
<evidence type="ECO:0000259" key="4">
    <source>
        <dbReference type="PROSITE" id="PS50043"/>
    </source>
</evidence>
<dbReference type="Pfam" id="PF00072">
    <property type="entry name" value="Response_reg"/>
    <property type="match status" value="1"/>
</dbReference>
<feature type="domain" description="HTH luxR-type" evidence="4">
    <location>
        <begin position="166"/>
        <end position="231"/>
    </location>
</feature>
<proteinExistence type="predicted"/>
<sequence length="233" mass="25493">MPGELEGIPRTYLGDVVMTLKVVLADDHPIVLFGVRMILEREPGIEVCGQAQDSTALAELIDKVKPDVLVSDFYMPGGKHGDGLTLVSFVKRRYPKLKLIILTMMTNPSVLKNIANAGTDGVLLKSAGQDNLVDAIRAVVQGKKYIGAAVKKLISEAKVEDFNSRGQQENRELSVRESEVLRLFVAGHTVSEIATILNRSVKTISHQKISAQQKLGIANDRGLYEYALRNGLL</sequence>
<dbReference type="AlphaFoldDB" id="A0AB35WPF9"/>
<dbReference type="InterPro" id="IPR000792">
    <property type="entry name" value="Tscrpt_reg_LuxR_C"/>
</dbReference>
<dbReference type="SMART" id="SM00421">
    <property type="entry name" value="HTH_LUXR"/>
    <property type="match status" value="1"/>
</dbReference>
<feature type="modified residue" description="4-aspartylphosphate" evidence="3">
    <location>
        <position position="72"/>
    </location>
</feature>
<dbReference type="InterPro" id="IPR001789">
    <property type="entry name" value="Sig_transdc_resp-reg_receiver"/>
</dbReference>
<organism evidence="6 7">
    <name type="scientific">Pseudomonas auratipiscis</name>
    <dbReference type="NCBI Taxonomy" id="3115853"/>
    <lineage>
        <taxon>Bacteria</taxon>
        <taxon>Pseudomonadati</taxon>
        <taxon>Pseudomonadota</taxon>
        <taxon>Gammaproteobacteria</taxon>
        <taxon>Pseudomonadales</taxon>
        <taxon>Pseudomonadaceae</taxon>
        <taxon>Pseudomonas</taxon>
    </lineage>
</organism>
<dbReference type="InterPro" id="IPR011006">
    <property type="entry name" value="CheY-like_superfamily"/>
</dbReference>
<dbReference type="CDD" id="cd17535">
    <property type="entry name" value="REC_NarL-like"/>
    <property type="match status" value="1"/>
</dbReference>
<keyword evidence="7" id="KW-1185">Reference proteome</keyword>
<evidence type="ECO:0000313" key="7">
    <source>
        <dbReference type="Proteomes" id="UP001307839"/>
    </source>
</evidence>
<dbReference type="PROSITE" id="PS00622">
    <property type="entry name" value="HTH_LUXR_1"/>
    <property type="match status" value="1"/>
</dbReference>
<dbReference type="InterPro" id="IPR039420">
    <property type="entry name" value="WalR-like"/>
</dbReference>
<dbReference type="Gene3D" id="3.40.50.2300">
    <property type="match status" value="1"/>
</dbReference>
<evidence type="ECO:0000313" key="6">
    <source>
        <dbReference type="EMBL" id="MEE1865104.1"/>
    </source>
</evidence>
<evidence type="ECO:0000256" key="2">
    <source>
        <dbReference type="ARBA" id="ARBA00023125"/>
    </source>
</evidence>
<dbReference type="GO" id="GO:0003677">
    <property type="term" value="F:DNA binding"/>
    <property type="evidence" value="ECO:0007669"/>
    <property type="project" value="UniProtKB-KW"/>
</dbReference>
<feature type="domain" description="Response regulatory" evidence="5">
    <location>
        <begin position="21"/>
        <end position="140"/>
    </location>
</feature>
<dbReference type="InterPro" id="IPR058245">
    <property type="entry name" value="NreC/VraR/RcsB-like_REC"/>
</dbReference>
<dbReference type="PROSITE" id="PS50110">
    <property type="entry name" value="RESPONSE_REGULATORY"/>
    <property type="match status" value="1"/>
</dbReference>
<dbReference type="Proteomes" id="UP001307839">
    <property type="component" value="Unassembled WGS sequence"/>
</dbReference>
<dbReference type="EMBL" id="JAZDQP010000001">
    <property type="protein sequence ID" value="MEE1865104.1"/>
    <property type="molecule type" value="Genomic_DNA"/>
</dbReference>
<dbReference type="GO" id="GO:0000160">
    <property type="term" value="P:phosphorelay signal transduction system"/>
    <property type="evidence" value="ECO:0007669"/>
    <property type="project" value="InterPro"/>
</dbReference>
<evidence type="ECO:0000256" key="3">
    <source>
        <dbReference type="PROSITE-ProRule" id="PRU00169"/>
    </source>
</evidence>
<protein>
    <submittedName>
        <fullName evidence="6">Response regulator</fullName>
    </submittedName>
</protein>
<keyword evidence="1 3" id="KW-0597">Phosphoprotein</keyword>
<dbReference type="PANTHER" id="PTHR43214:SF17">
    <property type="entry name" value="TRANSCRIPTIONAL REGULATORY PROTEIN RCSB"/>
    <property type="match status" value="1"/>
</dbReference>
<accession>A0AB35WPF9</accession>
<dbReference type="InterPro" id="IPR016032">
    <property type="entry name" value="Sig_transdc_resp-reg_C-effctor"/>
</dbReference>
<reference evidence="6 7" key="1">
    <citation type="submission" date="2024-01" db="EMBL/GenBank/DDBJ databases">
        <title>Unpublished Manusciprt.</title>
        <authorList>
            <person name="Duman M."/>
            <person name="Valdes E.G."/>
            <person name="Ajmi N."/>
            <person name="Altun S."/>
            <person name="Saticioglu I.B."/>
        </authorList>
    </citation>
    <scope>NUCLEOTIDE SEQUENCE [LARGE SCALE GENOMIC DNA]</scope>
    <source>
        <strain evidence="6 7">120P</strain>
    </source>
</reference>
<dbReference type="InterPro" id="IPR036388">
    <property type="entry name" value="WH-like_DNA-bd_sf"/>
</dbReference>
<dbReference type="SUPFAM" id="SSF52172">
    <property type="entry name" value="CheY-like"/>
    <property type="match status" value="1"/>
</dbReference>
<dbReference type="RefSeq" id="WP_330078672.1">
    <property type="nucleotide sequence ID" value="NZ_JAZDCU010000001.1"/>
</dbReference>
<dbReference type="Gene3D" id="1.10.10.10">
    <property type="entry name" value="Winged helix-like DNA-binding domain superfamily/Winged helix DNA-binding domain"/>
    <property type="match status" value="1"/>
</dbReference>
<dbReference type="PROSITE" id="PS50043">
    <property type="entry name" value="HTH_LUXR_2"/>
    <property type="match status" value="1"/>
</dbReference>
<dbReference type="PRINTS" id="PR00038">
    <property type="entry name" value="HTHLUXR"/>
</dbReference>
<keyword evidence="2" id="KW-0238">DNA-binding</keyword>
<evidence type="ECO:0000256" key="1">
    <source>
        <dbReference type="ARBA" id="ARBA00022553"/>
    </source>
</evidence>
<dbReference type="SMART" id="SM00448">
    <property type="entry name" value="REC"/>
    <property type="match status" value="1"/>
</dbReference>
<dbReference type="SUPFAM" id="SSF46894">
    <property type="entry name" value="C-terminal effector domain of the bipartite response regulators"/>
    <property type="match status" value="1"/>
</dbReference>
<dbReference type="CDD" id="cd06170">
    <property type="entry name" value="LuxR_C_like"/>
    <property type="match status" value="1"/>
</dbReference>
<dbReference type="Pfam" id="PF00196">
    <property type="entry name" value="GerE"/>
    <property type="match status" value="1"/>
</dbReference>
<name>A0AB35WPF9_9PSED</name>
<dbReference type="GO" id="GO:0006355">
    <property type="term" value="P:regulation of DNA-templated transcription"/>
    <property type="evidence" value="ECO:0007669"/>
    <property type="project" value="InterPro"/>
</dbReference>
<dbReference type="PANTHER" id="PTHR43214">
    <property type="entry name" value="TWO-COMPONENT RESPONSE REGULATOR"/>
    <property type="match status" value="1"/>
</dbReference>
<gene>
    <name evidence="6" type="ORF">V0R53_01720</name>
</gene>